<gene>
    <name evidence="18" type="primary">mak</name>
    <name evidence="18" type="ORF">ACH61_02679</name>
</gene>
<dbReference type="GO" id="GO:0016301">
    <property type="term" value="F:kinase activity"/>
    <property type="evidence" value="ECO:0007669"/>
    <property type="project" value="UniProtKB-KW"/>
</dbReference>
<organism evidence="18 19">
    <name type="scientific">Rathayibacter tanaceti</name>
    <dbReference type="NCBI Taxonomy" id="1671680"/>
    <lineage>
        <taxon>Bacteria</taxon>
        <taxon>Bacillati</taxon>
        <taxon>Actinomycetota</taxon>
        <taxon>Actinomycetes</taxon>
        <taxon>Micrococcales</taxon>
        <taxon>Microbacteriaceae</taxon>
        <taxon>Rathayibacter</taxon>
    </lineage>
</organism>
<dbReference type="InterPro" id="IPR040999">
    <property type="entry name" value="Mak_N_cap"/>
</dbReference>
<evidence type="ECO:0000256" key="5">
    <source>
        <dbReference type="ARBA" id="ARBA00013882"/>
    </source>
</evidence>
<evidence type="ECO:0000259" key="17">
    <source>
        <dbReference type="Pfam" id="PF18085"/>
    </source>
</evidence>
<comment type="subunit">
    <text evidence="3">Monomer.</text>
</comment>
<feature type="compositionally biased region" description="Low complexity" evidence="15">
    <location>
        <begin position="381"/>
        <end position="427"/>
    </location>
</feature>
<comment type="caution">
    <text evidence="18">The sequence shown here is derived from an EMBL/GenBank/DDBJ whole genome shotgun (WGS) entry which is preliminary data.</text>
</comment>
<evidence type="ECO:0000256" key="6">
    <source>
        <dbReference type="ARBA" id="ARBA00022600"/>
    </source>
</evidence>
<dbReference type="UniPathway" id="UPA00164"/>
<keyword evidence="10" id="KW-0067">ATP-binding</keyword>
<evidence type="ECO:0000256" key="11">
    <source>
        <dbReference type="ARBA" id="ARBA00023056"/>
    </source>
</evidence>
<dbReference type="Gene3D" id="3.90.1200.10">
    <property type="match status" value="1"/>
</dbReference>
<sequence>MSAGLSIDRIAAWVADQRWYASKGRRPELEVRGAWSLRPEGGEVVDHLIIDRAGTSPVLYQVPVTVHPGPVAGLEDALVYSDGERWVYDAPRDPFFARALLGMIADSGRSDADGAEGGARAEGYRQAGAVIGAFASSRVLSGEQSNTSVIVQTLAEDGSAGTPVIVKVFRALHHGDNPDVTVQSALNAAGSALVPPVIGNVTGEWDDRGEPSGRAFGHLAFAQEFLPDVQDAWRVALEAVAADSDFTGPARALGRATAEVHATLADVMPTEDTTPEVVERMIATMRRRLRIASAEVPVVAQDAEAIDAVFRAAESAPWPRLQRIHGDYHLGQVLSVPDRGWVLLDFEGEPLRPMHERRLPDVALRDVAGMLRSFDYAAGAHEQAAPGAPGRTGRPRAGPRSSRGTPSAPATRSPLTAPSSMRSSSTKRSTRRSTRRATAPSGCRSPSQRCSGSPDAPRVAGMSDDKKPLDPLEDFSIPGDTDLHVTGDASGADGEEVAEPDEDSDGSRTT</sequence>
<feature type="domain" description="Aminoglycoside phosphotransferase" evidence="16">
    <location>
        <begin position="219"/>
        <end position="347"/>
    </location>
</feature>
<reference evidence="18 19" key="1">
    <citation type="submission" date="2015-08" db="EMBL/GenBank/DDBJ databases">
        <title>Draft Genome Sequence of Rathayibacter sp. Strain VKM Ac-2596 Isolated from Leaf Gall Induced by Plant-Parasitic Nematodes.</title>
        <authorList>
            <person name="Vasilenko O.V."/>
            <person name="Starodumova I.P."/>
            <person name="Tarlachkov S.V."/>
            <person name="Dorofeeva L.V."/>
            <person name="Evtushenko L.I."/>
        </authorList>
    </citation>
    <scope>NUCLEOTIDE SEQUENCE [LARGE SCALE GENOMIC DNA]</scope>
    <source>
        <strain evidence="18 19">VKM Ac-2596</strain>
    </source>
</reference>
<evidence type="ECO:0000313" key="18">
    <source>
        <dbReference type="EMBL" id="KZX20208.1"/>
    </source>
</evidence>
<comment type="similarity">
    <text evidence="2">Belongs to the aminoglycoside phosphotransferase family.</text>
</comment>
<keyword evidence="12" id="KW-0119">Carbohydrate metabolism</keyword>
<evidence type="ECO:0000313" key="19">
    <source>
        <dbReference type="Proteomes" id="UP000076717"/>
    </source>
</evidence>
<evidence type="ECO:0000256" key="15">
    <source>
        <dbReference type="SAM" id="MobiDB-lite"/>
    </source>
</evidence>
<evidence type="ECO:0000256" key="3">
    <source>
        <dbReference type="ARBA" id="ARBA00011245"/>
    </source>
</evidence>
<evidence type="ECO:0000256" key="14">
    <source>
        <dbReference type="ARBA" id="ARBA00049067"/>
    </source>
</evidence>
<dbReference type="RefSeq" id="WP_236713678.1">
    <property type="nucleotide sequence ID" value="NZ_LIIN01000122.1"/>
</dbReference>
<dbReference type="GO" id="GO:0005524">
    <property type="term" value="F:ATP binding"/>
    <property type="evidence" value="ECO:0007669"/>
    <property type="project" value="UniProtKB-KW"/>
</dbReference>
<protein>
    <recommendedName>
        <fullName evidence="5">Maltokinase</fullName>
        <ecNumber evidence="4">2.7.1.175</ecNumber>
    </recommendedName>
    <alternativeName>
        <fullName evidence="13">Maltose-1-phosphate synthase</fullName>
    </alternativeName>
</protein>
<evidence type="ECO:0000256" key="1">
    <source>
        <dbReference type="ARBA" id="ARBA00004964"/>
    </source>
</evidence>
<evidence type="ECO:0000256" key="4">
    <source>
        <dbReference type="ARBA" id="ARBA00011962"/>
    </source>
</evidence>
<keyword evidence="6" id="KW-0321">Glycogen metabolism</keyword>
<evidence type="ECO:0000256" key="13">
    <source>
        <dbReference type="ARBA" id="ARBA00031251"/>
    </source>
</evidence>
<keyword evidence="19" id="KW-1185">Reference proteome</keyword>
<dbReference type="InterPro" id="IPR011009">
    <property type="entry name" value="Kinase-like_dom_sf"/>
</dbReference>
<dbReference type="PATRIC" id="fig|1671680.3.peg.2876"/>
<evidence type="ECO:0000256" key="12">
    <source>
        <dbReference type="ARBA" id="ARBA00023277"/>
    </source>
</evidence>
<dbReference type="GO" id="GO:0005978">
    <property type="term" value="P:glycogen biosynthetic process"/>
    <property type="evidence" value="ECO:0007669"/>
    <property type="project" value="UniProtKB-UniPathway"/>
</dbReference>
<keyword evidence="11" id="KW-0320">Glycogen biosynthesis</keyword>
<evidence type="ECO:0000256" key="8">
    <source>
        <dbReference type="ARBA" id="ARBA00022741"/>
    </source>
</evidence>
<dbReference type="Proteomes" id="UP000076717">
    <property type="component" value="Unassembled WGS sequence"/>
</dbReference>
<feature type="domain" description="Maltokinase N-terminal cap" evidence="17">
    <location>
        <begin position="13"/>
        <end position="93"/>
    </location>
</feature>
<evidence type="ECO:0000256" key="9">
    <source>
        <dbReference type="ARBA" id="ARBA00022777"/>
    </source>
</evidence>
<keyword evidence="8" id="KW-0547">Nucleotide-binding</keyword>
<keyword evidence="9 18" id="KW-0418">Kinase</keyword>
<dbReference type="Pfam" id="PF18085">
    <property type="entry name" value="Mak_N_cap"/>
    <property type="match status" value="1"/>
</dbReference>
<comment type="catalytic activity">
    <reaction evidence="14">
        <text>D-maltose + ATP = alpha-maltose 1-phosphate + ADP + H(+)</text>
        <dbReference type="Rhea" id="RHEA:31915"/>
        <dbReference type="ChEBI" id="CHEBI:15378"/>
        <dbReference type="ChEBI" id="CHEBI:17306"/>
        <dbReference type="ChEBI" id="CHEBI:30616"/>
        <dbReference type="ChEBI" id="CHEBI:63576"/>
        <dbReference type="ChEBI" id="CHEBI:456216"/>
        <dbReference type="EC" id="2.7.1.175"/>
    </reaction>
</comment>
<dbReference type="EMBL" id="LIIN01000122">
    <property type="protein sequence ID" value="KZX20208.1"/>
    <property type="molecule type" value="Genomic_DNA"/>
</dbReference>
<proteinExistence type="inferred from homology"/>
<evidence type="ECO:0000256" key="2">
    <source>
        <dbReference type="ARBA" id="ARBA00006219"/>
    </source>
</evidence>
<evidence type="ECO:0000256" key="10">
    <source>
        <dbReference type="ARBA" id="ARBA00022840"/>
    </source>
</evidence>
<keyword evidence="7 18" id="KW-0808">Transferase</keyword>
<dbReference type="EC" id="2.7.1.175" evidence="4"/>
<dbReference type="InterPro" id="IPR002575">
    <property type="entry name" value="Aminoglycoside_PTrfase"/>
</dbReference>
<evidence type="ECO:0000259" key="16">
    <source>
        <dbReference type="Pfam" id="PF01636"/>
    </source>
</evidence>
<dbReference type="Pfam" id="PF01636">
    <property type="entry name" value="APH"/>
    <property type="match status" value="1"/>
</dbReference>
<comment type="pathway">
    <text evidence="1">Glycan biosynthesis; glycogen biosynthesis.</text>
</comment>
<evidence type="ECO:0000256" key="7">
    <source>
        <dbReference type="ARBA" id="ARBA00022679"/>
    </source>
</evidence>
<feature type="compositionally biased region" description="Acidic residues" evidence="15">
    <location>
        <begin position="493"/>
        <end position="504"/>
    </location>
</feature>
<name>A0A162GN23_9MICO</name>
<dbReference type="SUPFAM" id="SSF56112">
    <property type="entry name" value="Protein kinase-like (PK-like)"/>
    <property type="match status" value="1"/>
</dbReference>
<feature type="region of interest" description="Disordered" evidence="15">
    <location>
        <begin position="381"/>
        <end position="510"/>
    </location>
</feature>
<accession>A0A162GN23</accession>
<dbReference type="AlphaFoldDB" id="A0A162GN23"/>